<keyword evidence="2" id="KW-1185">Reference proteome</keyword>
<dbReference type="RefSeq" id="WP_090554880.1">
    <property type="nucleotide sequence ID" value="NZ_FNFP01000011.1"/>
</dbReference>
<proteinExistence type="predicted"/>
<dbReference type="AlphaFoldDB" id="A0A1G9IKS6"/>
<accession>A0A1G9IKS6</accession>
<evidence type="ECO:0000313" key="2">
    <source>
        <dbReference type="Proteomes" id="UP000198718"/>
    </source>
</evidence>
<dbReference type="Proteomes" id="UP000198718">
    <property type="component" value="Unassembled WGS sequence"/>
</dbReference>
<name>A0A1G9IKS6_9FIRM</name>
<gene>
    <name evidence="1" type="ORF">SAMN05660472_02896</name>
</gene>
<dbReference type="STRING" id="393762.SAMN05660472_02896"/>
<organism evidence="1 2">
    <name type="scientific">Natronincola ferrireducens</name>
    <dbReference type="NCBI Taxonomy" id="393762"/>
    <lineage>
        <taxon>Bacteria</taxon>
        <taxon>Bacillati</taxon>
        <taxon>Bacillota</taxon>
        <taxon>Clostridia</taxon>
        <taxon>Peptostreptococcales</taxon>
        <taxon>Natronincolaceae</taxon>
        <taxon>Natronincola</taxon>
    </lineage>
</organism>
<reference evidence="1 2" key="1">
    <citation type="submission" date="2016-10" db="EMBL/GenBank/DDBJ databases">
        <authorList>
            <person name="de Groot N.N."/>
        </authorList>
    </citation>
    <scope>NUCLEOTIDE SEQUENCE [LARGE SCALE GENOMIC DNA]</scope>
    <source>
        <strain evidence="1 2">DSM 18346</strain>
    </source>
</reference>
<sequence>MDINDQISIEELLQTWVNLSYKMFIGREKNKEDIETRRQIIDRLRVKGIENIMISGMDDASYTLTYKHQGNKVTKKIMIEK</sequence>
<dbReference type="OrthoDB" id="1955844at2"/>
<evidence type="ECO:0000313" key="1">
    <source>
        <dbReference type="EMBL" id="SDL25543.1"/>
    </source>
</evidence>
<dbReference type="EMBL" id="FNFP01000011">
    <property type="protein sequence ID" value="SDL25543.1"/>
    <property type="molecule type" value="Genomic_DNA"/>
</dbReference>
<protein>
    <submittedName>
        <fullName evidence="1">Uncharacterized protein</fullName>
    </submittedName>
</protein>